<dbReference type="KEGG" id="mrub:DEO27_003355"/>
<accession>A0A5C1HVK2</accession>
<name>A0A5C1HVK2_9SPHI</name>
<gene>
    <name evidence="1" type="ORF">DEO27_003355</name>
</gene>
<evidence type="ECO:0000313" key="2">
    <source>
        <dbReference type="Proteomes" id="UP000251402"/>
    </source>
</evidence>
<keyword evidence="2" id="KW-1185">Reference proteome</keyword>
<dbReference type="RefSeq" id="WP_112569721.1">
    <property type="nucleotide sequence ID" value="NZ_CP043450.1"/>
</dbReference>
<dbReference type="EMBL" id="CP043450">
    <property type="protein sequence ID" value="QEM09091.1"/>
    <property type="molecule type" value="Genomic_DNA"/>
</dbReference>
<sequence length="142" mass="15910">MIVRNIHAYDKGLEFGFTAVELDQYGWLKSPQLVDMERIDLGDTSHFNRYSMVKLGRGLNGVWRNAVGCNYGIAGSYSPLCVFGKQFGSRDAALSDALNRLKAMMTKKIGHSDTSNYHQDVIRKALEAIAKYEVGQVQLTLF</sequence>
<dbReference type="Proteomes" id="UP000251402">
    <property type="component" value="Chromosome"/>
</dbReference>
<dbReference type="AlphaFoldDB" id="A0A5C1HVK2"/>
<organism evidence="1 2">
    <name type="scientific">Mucilaginibacter rubeus</name>
    <dbReference type="NCBI Taxonomy" id="2027860"/>
    <lineage>
        <taxon>Bacteria</taxon>
        <taxon>Pseudomonadati</taxon>
        <taxon>Bacteroidota</taxon>
        <taxon>Sphingobacteriia</taxon>
        <taxon>Sphingobacteriales</taxon>
        <taxon>Sphingobacteriaceae</taxon>
        <taxon>Mucilaginibacter</taxon>
    </lineage>
</organism>
<proteinExistence type="predicted"/>
<reference evidence="1" key="1">
    <citation type="submission" date="2019-08" db="EMBL/GenBank/DDBJ databases">
        <title>Comparative genome analysis confer to the adaptation heavy metal polluted environment.</title>
        <authorList>
            <person name="Li Y."/>
        </authorList>
    </citation>
    <scope>NUCLEOTIDE SEQUENCE [LARGE SCALE GENOMIC DNA]</scope>
    <source>
        <strain evidence="1">P1</strain>
    </source>
</reference>
<protein>
    <submittedName>
        <fullName evidence="1">Uncharacterized protein</fullName>
    </submittedName>
</protein>
<dbReference type="OrthoDB" id="1099184at2"/>
<evidence type="ECO:0000313" key="1">
    <source>
        <dbReference type="EMBL" id="QEM09091.1"/>
    </source>
</evidence>